<dbReference type="InterPro" id="IPR033116">
    <property type="entry name" value="TRYPSIN_SER"/>
</dbReference>
<dbReference type="OrthoDB" id="10002959at2759"/>
<sequence length="245" mass="27302">MDFWNAYCMVSYISSIFQNWYQDYARGQELLTAAHCYDPQDYPNFPNTKVRVAFLQWSSKPSVGQTRWMTNVVLHPSYTNQTWDYDLAIVELDKALHLTGPNAKAIRLPSPYDQVRPGNFLIVMGWGGAVVGVHDDQLMTTNELRKVQLTVKNPKQCGVVPSYQFCAEGTKPNSGHCKGDSGGPLVPIGNTAKLLGVVSSRDGYFCAVGIGRYTHVPDHLGFISKEGYKYGYPKVAEYFTDPNAG</sequence>
<dbReference type="GO" id="GO:0006508">
    <property type="term" value="P:proteolysis"/>
    <property type="evidence" value="ECO:0007669"/>
    <property type="project" value="InterPro"/>
</dbReference>
<dbReference type="InterPro" id="IPR001314">
    <property type="entry name" value="Peptidase_S1A"/>
</dbReference>
<evidence type="ECO:0000313" key="3">
    <source>
        <dbReference type="EMBL" id="CAD7233080.1"/>
    </source>
</evidence>
<reference evidence="3" key="1">
    <citation type="submission" date="2020-11" db="EMBL/GenBank/DDBJ databases">
        <authorList>
            <person name="Tran Van P."/>
        </authorList>
    </citation>
    <scope>NUCLEOTIDE SEQUENCE</scope>
</reference>
<dbReference type="CDD" id="cd00190">
    <property type="entry name" value="Tryp_SPc"/>
    <property type="match status" value="1"/>
</dbReference>
<dbReference type="InterPro" id="IPR009003">
    <property type="entry name" value="Peptidase_S1_PA"/>
</dbReference>
<dbReference type="SUPFAM" id="SSF50494">
    <property type="entry name" value="Trypsin-like serine proteases"/>
    <property type="match status" value="1"/>
</dbReference>
<accession>A0A7R8ZQ94</accession>
<dbReference type="PANTHER" id="PTHR24256">
    <property type="entry name" value="TRYPTASE-RELATED"/>
    <property type="match status" value="1"/>
</dbReference>
<protein>
    <submittedName>
        <fullName evidence="3">Uncharacterized protein</fullName>
    </submittedName>
</protein>
<dbReference type="PROSITE" id="PS00134">
    <property type="entry name" value="TRYPSIN_HIS"/>
    <property type="match status" value="1"/>
</dbReference>
<dbReference type="PROSITE" id="PS00135">
    <property type="entry name" value="TRYPSIN_SER"/>
    <property type="match status" value="1"/>
</dbReference>
<dbReference type="Pfam" id="PF00089">
    <property type="entry name" value="Trypsin"/>
    <property type="match status" value="1"/>
</dbReference>
<dbReference type="InterPro" id="IPR001254">
    <property type="entry name" value="Trypsin_dom"/>
</dbReference>
<evidence type="ECO:0000256" key="2">
    <source>
        <dbReference type="ARBA" id="ARBA00024195"/>
    </source>
</evidence>
<dbReference type="GO" id="GO:0004252">
    <property type="term" value="F:serine-type endopeptidase activity"/>
    <property type="evidence" value="ECO:0007669"/>
    <property type="project" value="InterPro"/>
</dbReference>
<dbReference type="PRINTS" id="PR00722">
    <property type="entry name" value="CHYMOTRYPSIN"/>
</dbReference>
<dbReference type="PROSITE" id="PS50240">
    <property type="entry name" value="TRYPSIN_DOM"/>
    <property type="match status" value="1"/>
</dbReference>
<name>A0A7R8ZQ94_9CRUS</name>
<dbReference type="SMART" id="SM00020">
    <property type="entry name" value="Tryp_SPc"/>
    <property type="match status" value="1"/>
</dbReference>
<dbReference type="Gene3D" id="2.40.10.10">
    <property type="entry name" value="Trypsin-like serine proteases"/>
    <property type="match status" value="1"/>
</dbReference>
<gene>
    <name evidence="3" type="ORF">CTOB1V02_LOCUS10904</name>
</gene>
<comment type="similarity">
    <text evidence="2">Belongs to the peptidase S1 family. CLIP subfamily.</text>
</comment>
<dbReference type="AlphaFoldDB" id="A0A7R8ZQ94"/>
<dbReference type="InterPro" id="IPR043504">
    <property type="entry name" value="Peptidase_S1_PA_chymotrypsin"/>
</dbReference>
<evidence type="ECO:0000256" key="1">
    <source>
        <dbReference type="ARBA" id="ARBA00023157"/>
    </source>
</evidence>
<keyword evidence="1" id="KW-1015">Disulfide bond</keyword>
<proteinExistence type="inferred from homology"/>
<organism evidence="3">
    <name type="scientific">Cyprideis torosa</name>
    <dbReference type="NCBI Taxonomy" id="163714"/>
    <lineage>
        <taxon>Eukaryota</taxon>
        <taxon>Metazoa</taxon>
        <taxon>Ecdysozoa</taxon>
        <taxon>Arthropoda</taxon>
        <taxon>Crustacea</taxon>
        <taxon>Oligostraca</taxon>
        <taxon>Ostracoda</taxon>
        <taxon>Podocopa</taxon>
        <taxon>Podocopida</taxon>
        <taxon>Cytherocopina</taxon>
        <taxon>Cytheroidea</taxon>
        <taxon>Cytherideidae</taxon>
        <taxon>Cyprideis</taxon>
    </lineage>
</organism>
<dbReference type="InterPro" id="IPR018114">
    <property type="entry name" value="TRYPSIN_HIS"/>
</dbReference>
<dbReference type="EMBL" id="OB665608">
    <property type="protein sequence ID" value="CAD7233080.1"/>
    <property type="molecule type" value="Genomic_DNA"/>
</dbReference>
<dbReference type="InterPro" id="IPR051487">
    <property type="entry name" value="Ser/Thr_Proteases_Immune/Dev"/>
</dbReference>